<evidence type="ECO:0000256" key="3">
    <source>
        <dbReference type="ARBA" id="ARBA00022840"/>
    </source>
</evidence>
<dbReference type="RefSeq" id="WP_087143254.1">
    <property type="nucleotide sequence ID" value="NZ_FUKI01000098.1"/>
</dbReference>
<feature type="binding site" evidence="7">
    <location>
        <begin position="216"/>
        <end position="219"/>
    </location>
    <ligand>
        <name>ATP</name>
        <dbReference type="ChEBI" id="CHEBI:30616"/>
    </ligand>
</feature>
<evidence type="ECO:0000256" key="2">
    <source>
        <dbReference type="ARBA" id="ARBA00022741"/>
    </source>
</evidence>
<evidence type="ECO:0000256" key="7">
    <source>
        <dbReference type="HAMAP-Rule" id="MF_02207"/>
    </source>
</evidence>
<keyword evidence="3 7" id="KW-0067">ATP-binding</keyword>
<keyword evidence="2 7" id="KW-0547">Nucleotide-binding</keyword>
<dbReference type="NCBIfam" id="NF010539">
    <property type="entry name" value="PRK13927.1"/>
    <property type="match status" value="1"/>
</dbReference>
<comment type="subcellular location">
    <subcellularLocation>
        <location evidence="7">Cytoplasm</location>
    </subcellularLocation>
    <text evidence="7">Membrane-associated.</text>
</comment>
<proteinExistence type="inferred from homology"/>
<evidence type="ECO:0000256" key="5">
    <source>
        <dbReference type="ARBA" id="ARBA00023458"/>
    </source>
</evidence>
<sequence>MFKRIRGMFSNDLSIDLGTANTLIYMPGQGIVLNEPSVVAIKEDKVRGHKTIAAVGAEAKQMLGRTPGNITAIRPLKDGVIADFAVTERMLRYFIDKVHENKWLRPSPRILICVPCGSTQVERRAIRESAAMAGAREVYLIEEPMSAAIGAGLPVDEASGSMVLDIGGGTSEVAIISINGIVYSSSVRIGGDRFDEAIISYVRRNYGTLIGEATAELIKIEIGAAYPGSEVREIEVRGRNLAEGVPRSFTLNSNEILEALQEPLSGIVGAVKLALEQTPPELGSDVANRGIYLTGGGALLKDIDRLISEETGLPVYIADDPLTCVARGGGMVLEMLDKKGVSTFSLE</sequence>
<dbReference type="Pfam" id="PF06723">
    <property type="entry name" value="MreB_Mbl"/>
    <property type="match status" value="1"/>
</dbReference>
<evidence type="ECO:0000256" key="1">
    <source>
        <dbReference type="ARBA" id="ARBA00022490"/>
    </source>
</evidence>
<comment type="function">
    <text evidence="7">Forms membrane-associated dynamic filaments that are essential for cell shape determination. Acts by regulating cell wall synthesis and cell elongation, and thus cell shape. A feedback loop between cell geometry and MreB localization may maintain elongated cell shape by targeting cell wall growth to regions of negative cell wall curvature.</text>
</comment>
<dbReference type="CDD" id="cd10225">
    <property type="entry name" value="ASKHA_NBD_MreB-like"/>
    <property type="match status" value="1"/>
</dbReference>
<dbReference type="GO" id="GO:0008360">
    <property type="term" value="P:regulation of cell shape"/>
    <property type="evidence" value="ECO:0007669"/>
    <property type="project" value="UniProtKB-UniRule"/>
</dbReference>
<protein>
    <recommendedName>
        <fullName evidence="6 7">Cell shape-determining protein MreB</fullName>
    </recommendedName>
</protein>
<dbReference type="InterPro" id="IPR056546">
    <property type="entry name" value="MreB_MamK-like"/>
</dbReference>
<evidence type="ECO:0000256" key="4">
    <source>
        <dbReference type="ARBA" id="ARBA00022960"/>
    </source>
</evidence>
<feature type="binding site" evidence="7">
    <location>
        <begin position="296"/>
        <end position="299"/>
    </location>
    <ligand>
        <name>ATP</name>
        <dbReference type="ChEBI" id="CHEBI:30616"/>
    </ligand>
</feature>
<gene>
    <name evidence="7 8" type="primary">mreB</name>
    <name evidence="8" type="ORF">CRENPOLYSF1_240047</name>
</gene>
<evidence type="ECO:0000256" key="6">
    <source>
        <dbReference type="ARBA" id="ARBA00067319"/>
    </source>
</evidence>
<dbReference type="GO" id="GO:0000902">
    <property type="term" value="P:cell morphogenesis"/>
    <property type="evidence" value="ECO:0007669"/>
    <property type="project" value="InterPro"/>
</dbReference>
<dbReference type="GO" id="GO:0005524">
    <property type="term" value="F:ATP binding"/>
    <property type="evidence" value="ECO:0007669"/>
    <property type="project" value="UniProtKB-KW"/>
</dbReference>
<reference evidence="9" key="1">
    <citation type="submission" date="2017-02" db="EMBL/GenBank/DDBJ databases">
        <authorList>
            <person name="Daims H."/>
        </authorList>
    </citation>
    <scope>NUCLEOTIDE SEQUENCE [LARGE SCALE GENOMIC DNA]</scope>
</reference>
<dbReference type="PRINTS" id="PR01652">
    <property type="entry name" value="SHAPEPROTEIN"/>
</dbReference>
<dbReference type="OrthoDB" id="9768127at2"/>
<dbReference type="InterPro" id="IPR043129">
    <property type="entry name" value="ATPase_NBD"/>
</dbReference>
<keyword evidence="9" id="KW-1185">Reference proteome</keyword>
<keyword evidence="4 7" id="KW-0133">Cell shape</keyword>
<evidence type="ECO:0000313" key="8">
    <source>
        <dbReference type="EMBL" id="SJM92117.1"/>
    </source>
</evidence>
<evidence type="ECO:0000313" key="9">
    <source>
        <dbReference type="Proteomes" id="UP000195667"/>
    </source>
</evidence>
<dbReference type="Gene3D" id="3.30.420.40">
    <property type="match status" value="3"/>
</dbReference>
<dbReference type="HAMAP" id="MF_02207">
    <property type="entry name" value="MreB"/>
    <property type="match status" value="1"/>
</dbReference>
<dbReference type="AlphaFoldDB" id="A0A1R4H7H9"/>
<dbReference type="PANTHER" id="PTHR42749:SF1">
    <property type="entry name" value="CELL SHAPE-DETERMINING PROTEIN MREB"/>
    <property type="match status" value="1"/>
</dbReference>
<comment type="similarity">
    <text evidence="5 7">Belongs to the FtsA/MreB family.</text>
</comment>
<dbReference type="Proteomes" id="UP000195667">
    <property type="component" value="Unassembled WGS sequence"/>
</dbReference>
<dbReference type="FunFam" id="3.30.420.40:FF:000016">
    <property type="entry name" value="Rod shape-determining protein mreB"/>
    <property type="match status" value="1"/>
</dbReference>
<dbReference type="InterPro" id="IPR004753">
    <property type="entry name" value="MreB"/>
</dbReference>
<dbReference type="EMBL" id="FUKI01000098">
    <property type="protein sequence ID" value="SJM92117.1"/>
    <property type="molecule type" value="Genomic_DNA"/>
</dbReference>
<organism evidence="8 9">
    <name type="scientific">Crenothrix polyspora</name>
    <dbReference type="NCBI Taxonomy" id="360316"/>
    <lineage>
        <taxon>Bacteria</taxon>
        <taxon>Pseudomonadati</taxon>
        <taxon>Pseudomonadota</taxon>
        <taxon>Gammaproteobacteria</taxon>
        <taxon>Methylococcales</taxon>
        <taxon>Crenotrichaceae</taxon>
        <taxon>Crenothrix</taxon>
    </lineage>
</organism>
<feature type="binding site" evidence="7">
    <location>
        <begin position="19"/>
        <end position="21"/>
    </location>
    <ligand>
        <name>ATP</name>
        <dbReference type="ChEBI" id="CHEBI:30616"/>
    </ligand>
</feature>
<dbReference type="NCBIfam" id="TIGR00904">
    <property type="entry name" value="mreB"/>
    <property type="match status" value="1"/>
</dbReference>
<dbReference type="PANTHER" id="PTHR42749">
    <property type="entry name" value="CELL SHAPE-DETERMINING PROTEIN MREB"/>
    <property type="match status" value="1"/>
</dbReference>
<accession>A0A1R4H7H9</accession>
<dbReference type="SUPFAM" id="SSF53067">
    <property type="entry name" value="Actin-like ATPase domain"/>
    <property type="match status" value="2"/>
</dbReference>
<keyword evidence="1 7" id="KW-0963">Cytoplasm</keyword>
<name>A0A1R4H7H9_9GAMM</name>
<feature type="binding site" evidence="7">
    <location>
        <begin position="168"/>
        <end position="170"/>
    </location>
    <ligand>
        <name>ATP</name>
        <dbReference type="ChEBI" id="CHEBI:30616"/>
    </ligand>
</feature>
<dbReference type="GO" id="GO:0005737">
    <property type="term" value="C:cytoplasm"/>
    <property type="evidence" value="ECO:0007669"/>
    <property type="project" value="UniProtKB-SubCell"/>
</dbReference>
<dbReference type="FunFam" id="3.30.420.40:FF:000014">
    <property type="entry name" value="Rod shape-determining protein MreB"/>
    <property type="match status" value="1"/>
</dbReference>
<comment type="subunit">
    <text evidence="7">Forms polymers.</text>
</comment>